<dbReference type="eggNOG" id="COG3712">
    <property type="taxonomic scope" value="Bacteria"/>
</dbReference>
<dbReference type="Proteomes" id="UP000006327">
    <property type="component" value="Unassembled WGS sequence"/>
</dbReference>
<keyword evidence="1" id="KW-0472">Membrane</keyword>
<feature type="domain" description="Protein FecR C-terminal" evidence="3">
    <location>
        <begin position="274"/>
        <end position="340"/>
    </location>
</feature>
<dbReference type="InterPro" id="IPR012373">
    <property type="entry name" value="Ferrdict_sens_TM"/>
</dbReference>
<gene>
    <name evidence="4" type="primary">fecR</name>
    <name evidence="4" type="ORF">GARC_4897</name>
</gene>
<dbReference type="Pfam" id="PF16344">
    <property type="entry name" value="FecR_C"/>
    <property type="match status" value="1"/>
</dbReference>
<proteinExistence type="predicted"/>
<dbReference type="GO" id="GO:0016989">
    <property type="term" value="F:sigma factor antagonist activity"/>
    <property type="evidence" value="ECO:0007669"/>
    <property type="project" value="TreeGrafter"/>
</dbReference>
<name>K6XMH8_9ALTE</name>
<dbReference type="AlphaFoldDB" id="K6XMH8"/>
<keyword evidence="1 4" id="KW-0812">Transmembrane</keyword>
<dbReference type="InterPro" id="IPR032508">
    <property type="entry name" value="FecR_C"/>
</dbReference>
<feature type="transmembrane region" description="Helical" evidence="1">
    <location>
        <begin position="82"/>
        <end position="103"/>
    </location>
</feature>
<evidence type="ECO:0000313" key="4">
    <source>
        <dbReference type="EMBL" id="GAC21834.1"/>
    </source>
</evidence>
<dbReference type="RefSeq" id="WP_007625232.1">
    <property type="nucleotide sequence ID" value="NZ_BAEO01000065.1"/>
</dbReference>
<evidence type="ECO:0000313" key="5">
    <source>
        <dbReference type="Proteomes" id="UP000006327"/>
    </source>
</evidence>
<comment type="caution">
    <text evidence="4">The sequence shown here is derived from an EMBL/GenBank/DDBJ whole genome shotgun (WGS) entry which is preliminary data.</text>
</comment>
<keyword evidence="5" id="KW-1185">Reference proteome</keyword>
<sequence length="349" mass="39114">MSKVVGININKDPIDEASVWITRLDRGLSNQELRELKTWLQDSPTNTETFMQLVELWDKMESLSQLSELFPRKLQNVSSKKAPVLAWAASFIFASLISLGLWFNADLFLGSNATQIVQFNNEYETKIGEQSTISLQDKTQIKLNTNSLVKVTYTDKQRVFELIRGEMHVVVAHNKQKPLSVYAGSNIIQAVGTAFNVELAADEVELIVTDGKVLVTDINSQNVAPLKLKNVYLPPKSFAVSKGQKAQLKASNTNIIGSDEVKLASDLAWQQGNLVFRGESLFEAMQEVARYTNYQFDFGDEEIKHLQIAGLFKTSDISGFLAALESNFDVIFEKLSDNKIRLNKKPQSN</sequence>
<keyword evidence="1" id="KW-1133">Transmembrane helix</keyword>
<accession>K6XMH8</accession>
<dbReference type="Pfam" id="PF04773">
    <property type="entry name" value="FecR"/>
    <property type="match status" value="1"/>
</dbReference>
<dbReference type="EMBL" id="BAEO01000065">
    <property type="protein sequence ID" value="GAC21834.1"/>
    <property type="molecule type" value="Genomic_DNA"/>
</dbReference>
<evidence type="ECO:0000259" key="3">
    <source>
        <dbReference type="Pfam" id="PF16344"/>
    </source>
</evidence>
<organism evidence="4 5">
    <name type="scientific">Paraglaciecola arctica BSs20135</name>
    <dbReference type="NCBI Taxonomy" id="493475"/>
    <lineage>
        <taxon>Bacteria</taxon>
        <taxon>Pseudomonadati</taxon>
        <taxon>Pseudomonadota</taxon>
        <taxon>Gammaproteobacteria</taxon>
        <taxon>Alteromonadales</taxon>
        <taxon>Alteromonadaceae</taxon>
        <taxon>Paraglaciecola</taxon>
    </lineage>
</organism>
<dbReference type="Gene3D" id="2.60.120.1440">
    <property type="match status" value="1"/>
</dbReference>
<protein>
    <submittedName>
        <fullName evidence="4">Transmembrane sensor</fullName>
    </submittedName>
</protein>
<evidence type="ECO:0000259" key="2">
    <source>
        <dbReference type="Pfam" id="PF04773"/>
    </source>
</evidence>
<evidence type="ECO:0000256" key="1">
    <source>
        <dbReference type="SAM" id="Phobius"/>
    </source>
</evidence>
<dbReference type="PANTHER" id="PTHR30273">
    <property type="entry name" value="PERIPLASMIC SIGNAL SENSOR AND SIGMA FACTOR ACTIVATOR FECR-RELATED"/>
    <property type="match status" value="1"/>
</dbReference>
<dbReference type="STRING" id="493475.GARC_4897"/>
<dbReference type="Gene3D" id="3.55.50.30">
    <property type="match status" value="1"/>
</dbReference>
<feature type="domain" description="FecR protein" evidence="2">
    <location>
        <begin position="122"/>
        <end position="213"/>
    </location>
</feature>
<dbReference type="PIRSF" id="PIRSF018266">
    <property type="entry name" value="FecR"/>
    <property type="match status" value="1"/>
</dbReference>
<reference evidence="4 5" key="1">
    <citation type="journal article" date="2017" name="Antonie Van Leeuwenhoek">
        <title>Rhizobium rhizosphaerae sp. nov., a novel species isolated from rice rhizosphere.</title>
        <authorList>
            <person name="Zhao J.J."/>
            <person name="Zhang J."/>
            <person name="Zhang R.J."/>
            <person name="Zhang C.W."/>
            <person name="Yin H.Q."/>
            <person name="Zhang X.X."/>
        </authorList>
    </citation>
    <scope>NUCLEOTIDE SEQUENCE [LARGE SCALE GENOMIC DNA]</scope>
    <source>
        <strain evidence="4 5">BSs20135</strain>
    </source>
</reference>
<dbReference type="PANTHER" id="PTHR30273:SF2">
    <property type="entry name" value="PROTEIN FECR"/>
    <property type="match status" value="1"/>
</dbReference>
<dbReference type="InterPro" id="IPR006860">
    <property type="entry name" value="FecR"/>
</dbReference>